<name>B1Z0W4_BURA4</name>
<gene>
    <name evidence="2" type="ordered locus">BamMC406_3677</name>
</gene>
<organism evidence="2 3">
    <name type="scientific">Burkholderia ambifaria (strain MC40-6)</name>
    <dbReference type="NCBI Taxonomy" id="398577"/>
    <lineage>
        <taxon>Bacteria</taxon>
        <taxon>Pseudomonadati</taxon>
        <taxon>Pseudomonadota</taxon>
        <taxon>Betaproteobacteria</taxon>
        <taxon>Burkholderiales</taxon>
        <taxon>Burkholderiaceae</taxon>
        <taxon>Burkholderia</taxon>
        <taxon>Burkholderia cepacia complex</taxon>
    </lineage>
</organism>
<dbReference type="HOGENOM" id="CLU_3402485_0_0_4"/>
<accession>B1Z0W4</accession>
<feature type="region of interest" description="Disordered" evidence="1">
    <location>
        <begin position="1"/>
        <end position="30"/>
    </location>
</feature>
<sequence>MRCKPPVGKVLGPDSDATESGEMEGKSSAP</sequence>
<dbReference type="AlphaFoldDB" id="B1Z0W4"/>
<protein>
    <submittedName>
        <fullName evidence="2">Uncharacterized protein</fullName>
    </submittedName>
</protein>
<evidence type="ECO:0000313" key="3">
    <source>
        <dbReference type="Proteomes" id="UP000001680"/>
    </source>
</evidence>
<evidence type="ECO:0000313" key="2">
    <source>
        <dbReference type="EMBL" id="ACB66144.1"/>
    </source>
</evidence>
<evidence type="ECO:0000256" key="1">
    <source>
        <dbReference type="SAM" id="MobiDB-lite"/>
    </source>
</evidence>
<dbReference type="KEGG" id="bac:BamMC406_3677"/>
<proteinExistence type="predicted"/>
<reference evidence="3" key="1">
    <citation type="submission" date="2008-04" db="EMBL/GenBank/DDBJ databases">
        <title>Complete sequence of chromosome 2 of Burkholderia ambifaria MC40-6.</title>
        <authorList>
            <person name="Copeland A."/>
            <person name="Lucas S."/>
            <person name="Lapidus A."/>
            <person name="Glavina del Rio T."/>
            <person name="Dalin E."/>
            <person name="Tice H."/>
            <person name="Pitluck S."/>
            <person name="Chain P."/>
            <person name="Malfatti S."/>
            <person name="Shin M."/>
            <person name="Vergez L."/>
            <person name="Lang D."/>
            <person name="Schmutz J."/>
            <person name="Larimer F."/>
            <person name="Land M."/>
            <person name="Hauser L."/>
            <person name="Kyrpides N."/>
            <person name="Lykidis A."/>
            <person name="Ramette A."/>
            <person name="Konstantinidis K."/>
            <person name="Tiedje J."/>
            <person name="Richardson P."/>
        </authorList>
    </citation>
    <scope>NUCLEOTIDE SEQUENCE [LARGE SCALE GENOMIC DNA]</scope>
    <source>
        <strain evidence="3">MC40-6</strain>
    </source>
</reference>
<dbReference type="Proteomes" id="UP000001680">
    <property type="component" value="Chromosome 2"/>
</dbReference>
<dbReference type="EMBL" id="CP001026">
    <property type="protein sequence ID" value="ACB66144.1"/>
    <property type="molecule type" value="Genomic_DNA"/>
</dbReference>